<dbReference type="Gene3D" id="3.30.460.10">
    <property type="entry name" value="Beta Polymerase, domain 2"/>
    <property type="match status" value="1"/>
</dbReference>
<keyword evidence="4" id="KW-1185">Reference proteome</keyword>
<organism evidence="3 4">
    <name type="scientific">Orchesella dallaii</name>
    <dbReference type="NCBI Taxonomy" id="48710"/>
    <lineage>
        <taxon>Eukaryota</taxon>
        <taxon>Metazoa</taxon>
        <taxon>Ecdysozoa</taxon>
        <taxon>Arthropoda</taxon>
        <taxon>Hexapoda</taxon>
        <taxon>Collembola</taxon>
        <taxon>Entomobryomorpha</taxon>
        <taxon>Entomobryoidea</taxon>
        <taxon>Orchesellidae</taxon>
        <taxon>Orchesellinae</taxon>
        <taxon>Orchesella</taxon>
    </lineage>
</organism>
<feature type="domain" description="2'-5'-oligoadenylate synthetase 1" evidence="2">
    <location>
        <begin position="191"/>
        <end position="280"/>
    </location>
</feature>
<protein>
    <recommendedName>
        <fullName evidence="2">2'-5'-oligoadenylate synthetase 1 domain-containing protein</fullName>
    </recommendedName>
</protein>
<reference evidence="3 4" key="1">
    <citation type="submission" date="2024-08" db="EMBL/GenBank/DDBJ databases">
        <authorList>
            <person name="Cucini C."/>
            <person name="Frati F."/>
        </authorList>
    </citation>
    <scope>NUCLEOTIDE SEQUENCE [LARGE SCALE GENOMIC DNA]</scope>
</reference>
<proteinExistence type="inferred from homology"/>
<dbReference type="EMBL" id="CAXLJM020000161">
    <property type="protein sequence ID" value="CAL8144828.1"/>
    <property type="molecule type" value="Genomic_DNA"/>
</dbReference>
<evidence type="ECO:0000313" key="3">
    <source>
        <dbReference type="EMBL" id="CAL8144828.1"/>
    </source>
</evidence>
<dbReference type="Proteomes" id="UP001642540">
    <property type="component" value="Unassembled WGS sequence"/>
</dbReference>
<dbReference type="Gene3D" id="1.10.1410.20">
    <property type="entry name" value="2'-5'-oligoadenylate synthetase 1, domain 2"/>
    <property type="match status" value="1"/>
</dbReference>
<sequence>MHEVTVMGASRNGLHDTDGFTWNNGSHEVQFVPATDTETVEMGSQTRQKPFDAALTAFGQSLGCSEKFYDEGKALAQRVFLKLQDKSKYSVARVHFGGSFGKKTDVIEPDLDLVVVCNKIDPPLDNVNVLDDFENVLMMHDDELKIREGPFKITERSLNFSFKNGIEVDLLPAANVTDLEEIRNKMRMDPKNAFYYNPSFVDQQVAFLRSQNSFTHTLIRLVKFWFKNLHFGQNVGGGSAMMEMISISAAEDEGNYDSLSMLRAFAKGLDIIAKLDSLKLAFRCVAVTEKIFRWEKIPSKELHEGNQDLIPKVIGNENILKRKYFMVDPANPFQDFLEGKAESLIDKLKMFASETRDELRKVVYGNVVGKEFIQSLLKPRPTSLVEEAEGTLSLPSDFCVGVGYTSYSSLVCDMKVRNNSVMQEIPKKNSINTFKQRLLAIVNATVNANQETVTSDDVRNAVQSMIKTSLKVGLDQSPYNHDEMDVTLTIPYRINATDYEIRFSMRWN</sequence>
<evidence type="ECO:0000313" key="4">
    <source>
        <dbReference type="Proteomes" id="UP001642540"/>
    </source>
</evidence>
<dbReference type="PANTHER" id="PTHR11258:SF11">
    <property type="entry name" value="C2H2-TYPE DOMAIN-CONTAINING PROTEIN"/>
    <property type="match status" value="1"/>
</dbReference>
<comment type="similarity">
    <text evidence="1">Belongs to the 2-5A synthase family.</text>
</comment>
<comment type="caution">
    <text evidence="3">The sequence shown here is derived from an EMBL/GenBank/DDBJ whole genome shotgun (WGS) entry which is preliminary data.</text>
</comment>
<dbReference type="SUPFAM" id="SSF81301">
    <property type="entry name" value="Nucleotidyltransferase"/>
    <property type="match status" value="1"/>
</dbReference>
<dbReference type="Pfam" id="PF10421">
    <property type="entry name" value="OAS1_C"/>
    <property type="match status" value="1"/>
</dbReference>
<dbReference type="InterPro" id="IPR018952">
    <property type="entry name" value="2-5-oligoAdlate_synth_1_dom2/C"/>
</dbReference>
<name>A0ABP1S6R1_9HEXA</name>
<evidence type="ECO:0000259" key="2">
    <source>
        <dbReference type="Pfam" id="PF10421"/>
    </source>
</evidence>
<evidence type="ECO:0000256" key="1">
    <source>
        <dbReference type="ARBA" id="ARBA00009526"/>
    </source>
</evidence>
<gene>
    <name evidence="3" type="ORF">ODALV1_LOCUS30311</name>
</gene>
<dbReference type="InterPro" id="IPR043519">
    <property type="entry name" value="NT_sf"/>
</dbReference>
<accession>A0ABP1S6R1</accession>
<dbReference type="PANTHER" id="PTHR11258">
    <property type="entry name" value="2-5 OLIGOADENYLATE SYNTHETASE"/>
    <property type="match status" value="1"/>
</dbReference>